<evidence type="ECO:0000256" key="3">
    <source>
        <dbReference type="ARBA" id="ARBA00013833"/>
    </source>
</evidence>
<dbReference type="Gene3D" id="3.30.70.260">
    <property type="match status" value="1"/>
</dbReference>
<dbReference type="PRINTS" id="PR01837">
    <property type="entry name" value="MGTCSAPBPROT"/>
</dbReference>
<dbReference type="STRING" id="343013.SAMN04489707_100280"/>
<feature type="transmembrane region" description="Helical" evidence="9">
    <location>
        <begin position="12"/>
        <end position="31"/>
    </location>
</feature>
<feature type="domain" description="MgtC/SapB/SrpB/YhiD N-terminal" evidence="10">
    <location>
        <begin position="19"/>
        <end position="143"/>
    </location>
</feature>
<evidence type="ECO:0000256" key="4">
    <source>
        <dbReference type="ARBA" id="ARBA00022475"/>
    </source>
</evidence>
<feature type="transmembrane region" description="Helical" evidence="9">
    <location>
        <begin position="75"/>
        <end position="92"/>
    </location>
</feature>
<dbReference type="PANTHER" id="PTHR33778:SF3">
    <property type="entry name" value="PROTEIN MGTC"/>
    <property type="match status" value="1"/>
</dbReference>
<keyword evidence="7 9" id="KW-0472">Membrane</keyword>
<comment type="function">
    <text evidence="8">Virulence factor required for growth in low Mg(2+) medium and for intramacrophage survival. May be involved in regulating membrane potential by activating Na(+)/K(+)-ATPase.</text>
</comment>
<dbReference type="OrthoDB" id="9811198at2"/>
<evidence type="ECO:0000256" key="6">
    <source>
        <dbReference type="ARBA" id="ARBA00022989"/>
    </source>
</evidence>
<evidence type="ECO:0000259" key="10">
    <source>
        <dbReference type="Pfam" id="PF02308"/>
    </source>
</evidence>
<dbReference type="Proteomes" id="UP000183656">
    <property type="component" value="Unassembled WGS sequence"/>
</dbReference>
<dbReference type="PANTHER" id="PTHR33778">
    <property type="entry name" value="PROTEIN MGTC"/>
    <property type="match status" value="1"/>
</dbReference>
<evidence type="ECO:0000256" key="2">
    <source>
        <dbReference type="ARBA" id="ARBA00009298"/>
    </source>
</evidence>
<evidence type="ECO:0000256" key="7">
    <source>
        <dbReference type="ARBA" id="ARBA00023136"/>
    </source>
</evidence>
<dbReference type="GO" id="GO:0005886">
    <property type="term" value="C:plasma membrane"/>
    <property type="evidence" value="ECO:0007669"/>
    <property type="project" value="UniProtKB-SubCell"/>
</dbReference>
<name>A0A1I7FI53_9BURK</name>
<keyword evidence="4" id="KW-1003">Cell membrane</keyword>
<evidence type="ECO:0000313" key="13">
    <source>
        <dbReference type="Proteomes" id="UP000183656"/>
    </source>
</evidence>
<gene>
    <name evidence="12" type="ORF">SAMN04489707_100280</name>
</gene>
<evidence type="ECO:0000313" key="12">
    <source>
        <dbReference type="EMBL" id="SFU35873.1"/>
    </source>
</evidence>
<dbReference type="Pfam" id="PF21770">
    <property type="entry name" value="MgtC_SapB_C"/>
    <property type="match status" value="1"/>
</dbReference>
<evidence type="ECO:0000256" key="8">
    <source>
        <dbReference type="ARBA" id="ARBA00025369"/>
    </source>
</evidence>
<dbReference type="InterPro" id="IPR003416">
    <property type="entry name" value="MgtC/SapB/SrpB/YhiD_fam"/>
</dbReference>
<comment type="subcellular location">
    <subcellularLocation>
        <location evidence="9">Cell inner membrane</location>
        <topology evidence="9">Multi-pass membrane protein</topology>
    </subcellularLocation>
    <subcellularLocation>
        <location evidence="1">Cell membrane</location>
        <topology evidence="1">Multi-pass membrane protein</topology>
    </subcellularLocation>
</comment>
<keyword evidence="9" id="KW-0997">Cell inner membrane</keyword>
<protein>
    <recommendedName>
        <fullName evidence="3 9">Protein MgtC</fullName>
    </recommendedName>
</protein>
<feature type="transmembrane region" description="Helical" evidence="9">
    <location>
        <begin position="43"/>
        <end position="63"/>
    </location>
</feature>
<keyword evidence="13" id="KW-1185">Reference proteome</keyword>
<proteinExistence type="inferred from homology"/>
<reference evidence="12 13" key="1">
    <citation type="submission" date="2016-10" db="EMBL/GenBank/DDBJ databases">
        <authorList>
            <person name="de Groot N.N."/>
        </authorList>
    </citation>
    <scope>NUCLEOTIDE SEQUENCE [LARGE SCALE GENOMIC DNA]</scope>
    <source>
        <strain evidence="12 13">R-24608</strain>
    </source>
</reference>
<evidence type="ECO:0000259" key="11">
    <source>
        <dbReference type="Pfam" id="PF21770"/>
    </source>
</evidence>
<dbReference type="EMBL" id="FPBX01000002">
    <property type="protein sequence ID" value="SFU35873.1"/>
    <property type="molecule type" value="Genomic_DNA"/>
</dbReference>
<keyword evidence="6 9" id="KW-1133">Transmembrane helix</keyword>
<organism evidence="12 13">
    <name type="scientific">Paenacidovorax caeni</name>
    <dbReference type="NCBI Taxonomy" id="343013"/>
    <lineage>
        <taxon>Bacteria</taxon>
        <taxon>Pseudomonadati</taxon>
        <taxon>Pseudomonadota</taxon>
        <taxon>Betaproteobacteria</taxon>
        <taxon>Burkholderiales</taxon>
        <taxon>Comamonadaceae</taxon>
        <taxon>Paenacidovorax</taxon>
    </lineage>
</organism>
<dbReference type="Pfam" id="PF02308">
    <property type="entry name" value="MgtC"/>
    <property type="match status" value="1"/>
</dbReference>
<evidence type="ECO:0000256" key="9">
    <source>
        <dbReference type="RuleBase" id="RU365041"/>
    </source>
</evidence>
<feature type="domain" description="MgtC-like C-terminal" evidence="11">
    <location>
        <begin position="160"/>
        <end position="236"/>
    </location>
</feature>
<evidence type="ECO:0000256" key="5">
    <source>
        <dbReference type="ARBA" id="ARBA00022692"/>
    </source>
</evidence>
<comment type="similarity">
    <text evidence="2 9">Belongs to the MgtC/SapB family.</text>
</comment>
<dbReference type="RefSeq" id="WP_054255199.1">
    <property type="nucleotide sequence ID" value="NZ_CYIG01000005.1"/>
</dbReference>
<sequence length="242" mass="25793">MNQWPAFDLSATLSTLASLLLAFLLGALIGFERQVRQRTAGLRTNTLVAVGAAVFVDLAVRFHALYGGSPSPLQVIAYVVSGIGFLGAGAIMKEGANVSGLNTAATLWGSAAVGCCAGAKLLPEAVLAALFVLAANTLLRPVVNRINRQPVQEELSEATYTVYVICQRARQSEVRERLVEWLEAASYPVRDIDQHPFGQGDAEIEATLYATAVDGGELDQIMARLEAEDGVLQAFWNASAED</sequence>
<dbReference type="AlphaFoldDB" id="A0A1I7FI53"/>
<dbReference type="InterPro" id="IPR049177">
    <property type="entry name" value="MgtC_SapB_SrpB_YhiD_N"/>
</dbReference>
<accession>A0A1I7FI53</accession>
<dbReference type="InterPro" id="IPR048640">
    <property type="entry name" value="MgtC-like_C"/>
</dbReference>
<keyword evidence="5 9" id="KW-0812">Transmembrane</keyword>
<evidence type="ECO:0000256" key="1">
    <source>
        <dbReference type="ARBA" id="ARBA00004651"/>
    </source>
</evidence>